<gene>
    <name evidence="5" type="primary">coaW</name>
    <name evidence="4" type="ORF">BN580_01430</name>
    <name evidence="5" type="ORF">MR241_08350</name>
</gene>
<sequence length="275" mass="28893">MKAIIGIDVGGSTTKIVGFGEGGRLIDPMSVKANDPITAVYGAFGKFTDENRLDLKNIERIAVTGVGSTYLTKPLYEIECRHVPEFDCIGLGGLYLSGLDSAIVVSMGTGTAIVKAERGKPVEYLGGTGIGGGTLIGLSKKMIGVTDIGSIMELASAGDLRNVDLRVCDITRKDIPGMSSELTAANFGNLSDLASKNDLALGLVNMIFESVAMLALFAARDKKIGKIVMTGNITTIPQAKPIFEALNRTFDAEYIVPENSQFATVIGAALSPVKP</sequence>
<organism evidence="4 6">
    <name type="scientific">Candidatus Colimorpha enterica</name>
    <dbReference type="NCBI Taxonomy" id="3083063"/>
    <lineage>
        <taxon>Bacteria</taxon>
        <taxon>Pseudomonadati</taxon>
        <taxon>Bacteroidota</taxon>
        <taxon>Bacteroidia</taxon>
        <taxon>Bacteroidales</taxon>
        <taxon>Candidatus Colimorpha</taxon>
    </lineage>
</organism>
<evidence type="ECO:0000313" key="5">
    <source>
        <dbReference type="EMBL" id="MCI5756284.1"/>
    </source>
</evidence>
<evidence type="ECO:0000313" key="7">
    <source>
        <dbReference type="Proteomes" id="UP001139365"/>
    </source>
</evidence>
<evidence type="ECO:0000256" key="3">
    <source>
        <dbReference type="ARBA" id="ARBA00022993"/>
    </source>
</evidence>
<keyword evidence="2" id="KW-0067">ATP-binding</keyword>
<dbReference type="InterPro" id="IPR043129">
    <property type="entry name" value="ATPase_NBD"/>
</dbReference>
<dbReference type="Proteomes" id="UP001139365">
    <property type="component" value="Unassembled WGS sequence"/>
</dbReference>
<evidence type="ECO:0000256" key="1">
    <source>
        <dbReference type="ARBA" id="ARBA00022741"/>
    </source>
</evidence>
<name>R6TWG9_9BACT</name>
<accession>R6TWG9</accession>
<dbReference type="AlphaFoldDB" id="R6TWG9"/>
<reference evidence="4" key="1">
    <citation type="submission" date="2012-11" db="EMBL/GenBank/DDBJ databases">
        <title>Dependencies among metagenomic species, viruses, plasmids and units of genetic variation.</title>
        <authorList>
            <person name="Nielsen H.B."/>
            <person name="Almeida M."/>
            <person name="Juncker A.S."/>
            <person name="Rasmussen S."/>
            <person name="Li J."/>
            <person name="Sunagawa S."/>
            <person name="Plichta D."/>
            <person name="Gautier L."/>
            <person name="Le Chatelier E."/>
            <person name="Peletier E."/>
            <person name="Bonde I."/>
            <person name="Nielsen T."/>
            <person name="Manichanh C."/>
            <person name="Arumugam M."/>
            <person name="Batto J."/>
            <person name="Santos M.B.Q.D."/>
            <person name="Blom N."/>
            <person name="Borruel N."/>
            <person name="Burgdorf K.S."/>
            <person name="Boumezbeur F."/>
            <person name="Casellas F."/>
            <person name="Dore J."/>
            <person name="Guarner F."/>
            <person name="Hansen T."/>
            <person name="Hildebrand F."/>
            <person name="Kaas R.S."/>
            <person name="Kennedy S."/>
            <person name="Kristiansen K."/>
            <person name="Kultima J.R."/>
            <person name="Leonard P."/>
            <person name="Levenez F."/>
            <person name="Lund O."/>
            <person name="Moumen B."/>
            <person name="Le Paslier D."/>
            <person name="Pons N."/>
            <person name="Pedersen O."/>
            <person name="Prifti E."/>
            <person name="Qin J."/>
            <person name="Raes J."/>
            <person name="Tap J."/>
            <person name="Tims S."/>
            <person name="Ussery D.W."/>
            <person name="Yamada T."/>
            <person name="MetaHit consortium"/>
            <person name="Renault P."/>
            <person name="Sicheritz-Ponten T."/>
            <person name="Bork P."/>
            <person name="Wang J."/>
            <person name="Brunak S."/>
            <person name="Ehrlich S.D."/>
        </authorList>
    </citation>
    <scope>NUCLEOTIDE SEQUENCE [LARGE SCALE GENOMIC DNA]</scope>
</reference>
<dbReference type="GO" id="GO:0004594">
    <property type="term" value="F:pantothenate kinase activity"/>
    <property type="evidence" value="ECO:0007669"/>
    <property type="project" value="UniProtKB-EC"/>
</dbReference>
<reference evidence="5 7" key="2">
    <citation type="submission" date="2022-03" db="EMBL/GenBank/DDBJ databases">
        <title>Metagenome-assembled genomes from swine fecal metagenomes.</title>
        <authorList>
            <person name="Holman D.B."/>
            <person name="Kommadath A."/>
        </authorList>
    </citation>
    <scope>NUCLEOTIDE SEQUENCE [LARGE SCALE GENOMIC DNA]</scope>
    <source>
        <strain evidence="5">SUG147</strain>
    </source>
</reference>
<keyword evidence="3" id="KW-0173">Coenzyme A biosynthesis</keyword>
<dbReference type="InterPro" id="IPR004567">
    <property type="entry name" value="Type_II_PanK"/>
</dbReference>
<dbReference type="Pfam" id="PF03630">
    <property type="entry name" value="Fumble"/>
    <property type="match status" value="1"/>
</dbReference>
<keyword evidence="4" id="KW-0418">Kinase</keyword>
<comment type="caution">
    <text evidence="4">The sequence shown here is derived from an EMBL/GenBank/DDBJ whole genome shotgun (WGS) entry which is preliminary data.</text>
</comment>
<dbReference type="Proteomes" id="UP000017938">
    <property type="component" value="Unassembled WGS sequence"/>
</dbReference>
<dbReference type="GO" id="GO:0005829">
    <property type="term" value="C:cytosol"/>
    <property type="evidence" value="ECO:0007669"/>
    <property type="project" value="TreeGrafter"/>
</dbReference>
<keyword evidence="1" id="KW-0547">Nucleotide-binding</keyword>
<dbReference type="STRING" id="1263015.BN580_01430"/>
<dbReference type="Gene3D" id="3.30.420.40">
    <property type="match status" value="2"/>
</dbReference>
<dbReference type="NCBIfam" id="NF009842">
    <property type="entry name" value="PRK13317.1"/>
    <property type="match status" value="1"/>
</dbReference>
<keyword evidence="5" id="KW-0808">Transferase</keyword>
<evidence type="ECO:0000256" key="2">
    <source>
        <dbReference type="ARBA" id="ARBA00022840"/>
    </source>
</evidence>
<dbReference type="CDD" id="cd24085">
    <property type="entry name" value="ASKHA_NBD_PanK-II_bac"/>
    <property type="match status" value="1"/>
</dbReference>
<evidence type="ECO:0000313" key="4">
    <source>
        <dbReference type="EMBL" id="CDC74169.1"/>
    </source>
</evidence>
<dbReference type="GO" id="GO:0005524">
    <property type="term" value="F:ATP binding"/>
    <property type="evidence" value="ECO:0007669"/>
    <property type="project" value="UniProtKB-KW"/>
</dbReference>
<dbReference type="PANTHER" id="PTHR12280:SF20">
    <property type="entry name" value="4'-PHOSPHOPANTETHEINE PHOSPHATASE"/>
    <property type="match status" value="1"/>
</dbReference>
<dbReference type="PANTHER" id="PTHR12280">
    <property type="entry name" value="PANTOTHENATE KINASE"/>
    <property type="match status" value="1"/>
</dbReference>
<protein>
    <submittedName>
        <fullName evidence="4 5">Pantothenate kinase</fullName>
        <ecNumber evidence="5">2.7.1.33</ecNumber>
    </submittedName>
</protein>
<dbReference type="EMBL" id="JALEMU010000133">
    <property type="protein sequence ID" value="MCI5756284.1"/>
    <property type="molecule type" value="Genomic_DNA"/>
</dbReference>
<dbReference type="EC" id="2.7.1.33" evidence="5"/>
<dbReference type="SUPFAM" id="SSF53067">
    <property type="entry name" value="Actin-like ATPase domain"/>
    <property type="match status" value="1"/>
</dbReference>
<evidence type="ECO:0000313" key="6">
    <source>
        <dbReference type="Proteomes" id="UP000017938"/>
    </source>
</evidence>
<dbReference type="GO" id="GO:0015937">
    <property type="term" value="P:coenzyme A biosynthetic process"/>
    <property type="evidence" value="ECO:0007669"/>
    <property type="project" value="UniProtKB-KW"/>
</dbReference>
<proteinExistence type="predicted"/>
<dbReference type="EMBL" id="CBFW010000202">
    <property type="protein sequence ID" value="CDC74169.1"/>
    <property type="molecule type" value="Genomic_DNA"/>
</dbReference>